<dbReference type="SUPFAM" id="SSF51161">
    <property type="entry name" value="Trimeric LpxA-like enzymes"/>
    <property type="match status" value="1"/>
</dbReference>
<evidence type="ECO:0008006" key="3">
    <source>
        <dbReference type="Google" id="ProtNLM"/>
    </source>
</evidence>
<evidence type="ECO:0000313" key="1">
    <source>
        <dbReference type="EMBL" id="SHM42621.1"/>
    </source>
</evidence>
<dbReference type="EMBL" id="FRBY01000004">
    <property type="protein sequence ID" value="SHM42621.1"/>
    <property type="molecule type" value="Genomic_DNA"/>
</dbReference>
<accession>A0A1M7IPK4</accession>
<name>A0A1M7IPK4_9FLAO</name>
<dbReference type="Proteomes" id="UP000184121">
    <property type="component" value="Unassembled WGS sequence"/>
</dbReference>
<evidence type="ECO:0000313" key="2">
    <source>
        <dbReference type="Proteomes" id="UP000184121"/>
    </source>
</evidence>
<keyword evidence="2" id="KW-1185">Reference proteome</keyword>
<gene>
    <name evidence="1" type="ORF">SAMN05444366_3235</name>
</gene>
<proteinExistence type="predicted"/>
<organism evidence="1 2">
    <name type="scientific">Flavobacterium saccharophilum</name>
    <dbReference type="NCBI Taxonomy" id="29534"/>
    <lineage>
        <taxon>Bacteria</taxon>
        <taxon>Pseudomonadati</taxon>
        <taxon>Bacteroidota</taxon>
        <taxon>Flavobacteriia</taxon>
        <taxon>Flavobacteriales</taxon>
        <taxon>Flavobacteriaceae</taxon>
        <taxon>Flavobacterium</taxon>
    </lineage>
</organism>
<dbReference type="InterPro" id="IPR051159">
    <property type="entry name" value="Hexapeptide_acetyltransf"/>
</dbReference>
<protein>
    <recommendedName>
        <fullName evidence="3">Acetyltransferase (Isoleucine patch superfamily)</fullName>
    </recommendedName>
</protein>
<sequence>MLVLKIITVLLPWPLKRFVLVHFFKYEIHSSARIGFSWIYPKRLIMDLDSNIGNFNVAVHLNLMIIGKYSSIARGNWITGFPTNTNSKHFSHQPDRKSNLIIGEHSAITKKHHIDCTNMIQIGNFVTIAGYSSQLLTHSINIELNIQDSHPITIGDYCFVGTASTILGGASLPANSVLGANALLNKKFTVPYRLYGGNPAKEIKELSRNYKYFNRQEGFVF</sequence>
<dbReference type="RefSeq" id="WP_072974013.1">
    <property type="nucleotide sequence ID" value="NZ_FRBY01000004.1"/>
</dbReference>
<reference evidence="2" key="1">
    <citation type="submission" date="2016-11" db="EMBL/GenBank/DDBJ databases">
        <authorList>
            <person name="Varghese N."/>
            <person name="Submissions S."/>
        </authorList>
    </citation>
    <scope>NUCLEOTIDE SEQUENCE [LARGE SCALE GENOMIC DNA]</scope>
    <source>
        <strain evidence="2">DSM 1811</strain>
    </source>
</reference>
<dbReference type="PANTHER" id="PTHR23416">
    <property type="entry name" value="SIALIC ACID SYNTHASE-RELATED"/>
    <property type="match status" value="1"/>
</dbReference>
<dbReference type="STRING" id="29534.SAMN05444366_3235"/>
<dbReference type="InterPro" id="IPR011004">
    <property type="entry name" value="Trimer_LpxA-like_sf"/>
</dbReference>
<dbReference type="AlphaFoldDB" id="A0A1M7IPK4"/>
<dbReference type="Gene3D" id="2.160.10.10">
    <property type="entry name" value="Hexapeptide repeat proteins"/>
    <property type="match status" value="1"/>
</dbReference>